<dbReference type="EMBL" id="CABVHX010000009">
    <property type="protein sequence ID" value="VVO01329.1"/>
    <property type="molecule type" value="Genomic_DNA"/>
</dbReference>
<evidence type="ECO:0000313" key="1">
    <source>
        <dbReference type="EMBL" id="VVO01329.1"/>
    </source>
</evidence>
<proteinExistence type="predicted"/>
<protein>
    <submittedName>
        <fullName evidence="1">Uncharacterized protein</fullName>
    </submittedName>
</protein>
<accession>A0A5E7C9C0</accession>
<gene>
    <name evidence="1" type="ORF">PS718_02690</name>
</gene>
<name>A0A5E7C9C0_PSEFL</name>
<organism evidence="1 2">
    <name type="scientific">Pseudomonas fluorescens</name>
    <dbReference type="NCBI Taxonomy" id="294"/>
    <lineage>
        <taxon>Bacteria</taxon>
        <taxon>Pseudomonadati</taxon>
        <taxon>Pseudomonadota</taxon>
        <taxon>Gammaproteobacteria</taxon>
        <taxon>Pseudomonadales</taxon>
        <taxon>Pseudomonadaceae</taxon>
        <taxon>Pseudomonas</taxon>
    </lineage>
</organism>
<dbReference type="AlphaFoldDB" id="A0A5E7C9C0"/>
<evidence type="ECO:0000313" key="2">
    <source>
        <dbReference type="Proteomes" id="UP000325375"/>
    </source>
</evidence>
<sequence length="33" mass="3745">MLRSFDLVFQKQNQKIAAFGSSYRGLRAMNPLG</sequence>
<dbReference type="Proteomes" id="UP000325375">
    <property type="component" value="Unassembled WGS sequence"/>
</dbReference>
<reference evidence="1 2" key="1">
    <citation type="submission" date="2019-09" db="EMBL/GenBank/DDBJ databases">
        <authorList>
            <person name="Chandra G."/>
            <person name="Truman W A."/>
        </authorList>
    </citation>
    <scope>NUCLEOTIDE SEQUENCE [LARGE SCALE GENOMIC DNA]</scope>
    <source>
        <strain evidence="1">PS718</strain>
    </source>
</reference>